<proteinExistence type="predicted"/>
<dbReference type="AlphaFoldDB" id="A0A699YIM1"/>
<sequence>MAATSERVSLTALLLLCGVTLLYFHRQNSEVAAQRVAESPAPIKAPHRAPEWCDRDVKVCSHRLKVDGLGDSARQSVVARMQVLAAKGVTCYDIDVVSSREGFMLVAHPQAL</sequence>
<feature type="non-terminal residue" evidence="2">
    <location>
        <position position="112"/>
    </location>
</feature>
<evidence type="ECO:0008006" key="4">
    <source>
        <dbReference type="Google" id="ProtNLM"/>
    </source>
</evidence>
<gene>
    <name evidence="2" type="ORF">HaLaN_05176</name>
</gene>
<dbReference type="Proteomes" id="UP000485058">
    <property type="component" value="Unassembled WGS sequence"/>
</dbReference>
<evidence type="ECO:0000256" key="1">
    <source>
        <dbReference type="SAM" id="SignalP"/>
    </source>
</evidence>
<reference evidence="2 3" key="1">
    <citation type="submission" date="2020-02" db="EMBL/GenBank/DDBJ databases">
        <title>Draft genome sequence of Haematococcus lacustris strain NIES-144.</title>
        <authorList>
            <person name="Morimoto D."/>
            <person name="Nakagawa S."/>
            <person name="Yoshida T."/>
            <person name="Sawayama S."/>
        </authorList>
    </citation>
    <scope>NUCLEOTIDE SEQUENCE [LARGE SCALE GENOMIC DNA]</scope>
    <source>
        <strain evidence="2 3">NIES-144</strain>
    </source>
</reference>
<feature type="non-terminal residue" evidence="2">
    <location>
        <position position="1"/>
    </location>
</feature>
<keyword evidence="3" id="KW-1185">Reference proteome</keyword>
<dbReference type="EMBL" id="BLLF01000276">
    <property type="protein sequence ID" value="GFH09943.1"/>
    <property type="molecule type" value="Genomic_DNA"/>
</dbReference>
<keyword evidence="1" id="KW-0732">Signal</keyword>
<accession>A0A699YIM1</accession>
<evidence type="ECO:0000313" key="3">
    <source>
        <dbReference type="Proteomes" id="UP000485058"/>
    </source>
</evidence>
<feature type="chain" id="PRO_5025567203" description="Glycerophosphodiester phosphodiesterase" evidence="1">
    <location>
        <begin position="25"/>
        <end position="112"/>
    </location>
</feature>
<organism evidence="2 3">
    <name type="scientific">Haematococcus lacustris</name>
    <name type="common">Green alga</name>
    <name type="synonym">Haematococcus pluvialis</name>
    <dbReference type="NCBI Taxonomy" id="44745"/>
    <lineage>
        <taxon>Eukaryota</taxon>
        <taxon>Viridiplantae</taxon>
        <taxon>Chlorophyta</taxon>
        <taxon>core chlorophytes</taxon>
        <taxon>Chlorophyceae</taxon>
        <taxon>CS clade</taxon>
        <taxon>Chlamydomonadales</taxon>
        <taxon>Haematococcaceae</taxon>
        <taxon>Haematococcus</taxon>
    </lineage>
</organism>
<feature type="signal peptide" evidence="1">
    <location>
        <begin position="1"/>
        <end position="24"/>
    </location>
</feature>
<name>A0A699YIM1_HAELA</name>
<protein>
    <recommendedName>
        <fullName evidence="4">Glycerophosphodiester phosphodiesterase</fullName>
    </recommendedName>
</protein>
<evidence type="ECO:0000313" key="2">
    <source>
        <dbReference type="EMBL" id="GFH09943.1"/>
    </source>
</evidence>
<comment type="caution">
    <text evidence="2">The sequence shown here is derived from an EMBL/GenBank/DDBJ whole genome shotgun (WGS) entry which is preliminary data.</text>
</comment>